<dbReference type="AlphaFoldDB" id="A0A1Y2A6N0"/>
<gene>
    <name evidence="2" type="ORF">BCR34DRAFT_361128</name>
</gene>
<feature type="region of interest" description="Disordered" evidence="1">
    <location>
        <begin position="39"/>
        <end position="63"/>
    </location>
</feature>
<organism evidence="2 3">
    <name type="scientific">Clohesyomyces aquaticus</name>
    <dbReference type="NCBI Taxonomy" id="1231657"/>
    <lineage>
        <taxon>Eukaryota</taxon>
        <taxon>Fungi</taxon>
        <taxon>Dikarya</taxon>
        <taxon>Ascomycota</taxon>
        <taxon>Pezizomycotina</taxon>
        <taxon>Dothideomycetes</taxon>
        <taxon>Pleosporomycetidae</taxon>
        <taxon>Pleosporales</taxon>
        <taxon>Lindgomycetaceae</taxon>
        <taxon>Clohesyomyces</taxon>
    </lineage>
</organism>
<protein>
    <submittedName>
        <fullName evidence="2">Uncharacterized protein</fullName>
    </submittedName>
</protein>
<dbReference type="Proteomes" id="UP000193144">
    <property type="component" value="Unassembled WGS sequence"/>
</dbReference>
<accession>A0A1Y2A6N0</accession>
<sequence length="221" mass="25005">MYRKMFIHWTRSDSKEFHVVGELCRRAMRRSVISTGAGHVSWKRRAEDGETSHASHPQRWRQAVTRRDATYKPRYSAASTGQVSEFSKVETEFNKIWDSEHTVFGDGRFSRQTILNPIIIVTSGGGKLSQLGVPRLSGRGMFSNRFSTKRSPALLPVLLLGTQCRTILGCRSVCGPVLRPDACGGARLSRREHREFRIIWTARSFPAVEGSPSRISLFHLM</sequence>
<proteinExistence type="predicted"/>
<dbReference type="EMBL" id="MCFA01000008">
    <property type="protein sequence ID" value="ORY18192.1"/>
    <property type="molecule type" value="Genomic_DNA"/>
</dbReference>
<feature type="compositionally biased region" description="Basic and acidic residues" evidence="1">
    <location>
        <begin position="44"/>
        <end position="53"/>
    </location>
</feature>
<name>A0A1Y2A6N0_9PLEO</name>
<evidence type="ECO:0000313" key="2">
    <source>
        <dbReference type="EMBL" id="ORY18192.1"/>
    </source>
</evidence>
<comment type="caution">
    <text evidence="2">The sequence shown here is derived from an EMBL/GenBank/DDBJ whole genome shotgun (WGS) entry which is preliminary data.</text>
</comment>
<evidence type="ECO:0000313" key="3">
    <source>
        <dbReference type="Proteomes" id="UP000193144"/>
    </source>
</evidence>
<evidence type="ECO:0000256" key="1">
    <source>
        <dbReference type="SAM" id="MobiDB-lite"/>
    </source>
</evidence>
<keyword evidence="3" id="KW-1185">Reference proteome</keyword>
<reference evidence="2 3" key="1">
    <citation type="submission" date="2016-07" db="EMBL/GenBank/DDBJ databases">
        <title>Pervasive Adenine N6-methylation of Active Genes in Fungi.</title>
        <authorList>
            <consortium name="DOE Joint Genome Institute"/>
            <person name="Mondo S.J."/>
            <person name="Dannebaum R.O."/>
            <person name="Kuo R.C."/>
            <person name="Labutti K."/>
            <person name="Haridas S."/>
            <person name="Kuo A."/>
            <person name="Salamov A."/>
            <person name="Ahrendt S.R."/>
            <person name="Lipzen A."/>
            <person name="Sullivan W."/>
            <person name="Andreopoulos W.B."/>
            <person name="Clum A."/>
            <person name="Lindquist E."/>
            <person name="Daum C."/>
            <person name="Ramamoorthy G.K."/>
            <person name="Gryganskyi A."/>
            <person name="Culley D."/>
            <person name="Magnuson J.K."/>
            <person name="James T.Y."/>
            <person name="O'Malley M.A."/>
            <person name="Stajich J.E."/>
            <person name="Spatafora J.W."/>
            <person name="Visel A."/>
            <person name="Grigoriev I.V."/>
        </authorList>
    </citation>
    <scope>NUCLEOTIDE SEQUENCE [LARGE SCALE GENOMIC DNA]</scope>
    <source>
        <strain evidence="2 3">CBS 115471</strain>
    </source>
</reference>